<feature type="transmembrane region" description="Helical" evidence="1">
    <location>
        <begin position="6"/>
        <end position="26"/>
    </location>
</feature>
<sequence length="236" mass="24366">MWGTVLVLALVATADPVRIGIAVLLFSRRRPALHLVALWLGGLAVGVVLALAVLFGLHDPALGVMHRVQLAATSSTAGHIQIAMGVLALVVAAAIALGFSVRQRTRAPMPADDPSRRAGFSRLSARAVDALHVGPPWVTFLVGVVISTDFRYLAALTAILASGAALSTQVGAAAVYTVVALGFAEIPLASQLAAPARTSAVMSRVHDWVTARRRGLLGAIVAVLGVLLMTTGMGHV</sequence>
<evidence type="ECO:0008006" key="4">
    <source>
        <dbReference type="Google" id="ProtNLM"/>
    </source>
</evidence>
<feature type="transmembrane region" description="Helical" evidence="1">
    <location>
        <begin position="77"/>
        <end position="99"/>
    </location>
</feature>
<keyword evidence="3" id="KW-1185">Reference proteome</keyword>
<feature type="transmembrane region" description="Helical" evidence="1">
    <location>
        <begin position="173"/>
        <end position="194"/>
    </location>
</feature>
<feature type="transmembrane region" description="Helical" evidence="1">
    <location>
        <begin position="215"/>
        <end position="234"/>
    </location>
</feature>
<name>A0ABX3SQW1_MYCMA</name>
<evidence type="ECO:0000313" key="3">
    <source>
        <dbReference type="Proteomes" id="UP000243140"/>
    </source>
</evidence>
<evidence type="ECO:0000313" key="2">
    <source>
        <dbReference type="EMBL" id="ORA81770.1"/>
    </source>
</evidence>
<keyword evidence="1" id="KW-0812">Transmembrane</keyword>
<gene>
    <name evidence="2" type="ORF">BST29_13790</name>
</gene>
<protein>
    <recommendedName>
        <fullName evidence="4">GAP family protein</fullName>
    </recommendedName>
</protein>
<comment type="caution">
    <text evidence="2">The sequence shown here is derived from an EMBL/GenBank/DDBJ whole genome shotgun (WGS) entry which is preliminary data.</text>
</comment>
<dbReference type="Pfam" id="PF11139">
    <property type="entry name" value="SfLAP"/>
    <property type="match status" value="1"/>
</dbReference>
<dbReference type="RefSeq" id="WP_071513491.1">
    <property type="nucleotide sequence ID" value="NZ_CP060015.1"/>
</dbReference>
<proteinExistence type="predicted"/>
<dbReference type="InterPro" id="IPR021315">
    <property type="entry name" value="Gap/Sap"/>
</dbReference>
<reference evidence="2 3" key="1">
    <citation type="submission" date="2017-02" db="EMBL/GenBank/DDBJ databases">
        <title>The new phylogeny of genus Mycobacterium.</title>
        <authorList>
            <person name="Tortoli E."/>
            <person name="Trovato A."/>
            <person name="Cirillo D.M."/>
        </authorList>
    </citation>
    <scope>NUCLEOTIDE SEQUENCE [LARGE SCALE GENOMIC DNA]</scope>
    <source>
        <strain evidence="2 3">IP1130001</strain>
    </source>
</reference>
<accession>A0ABX3SQW1</accession>
<organism evidence="2 3">
    <name type="scientific">Mycobacterium malmoense</name>
    <dbReference type="NCBI Taxonomy" id="1780"/>
    <lineage>
        <taxon>Bacteria</taxon>
        <taxon>Bacillati</taxon>
        <taxon>Actinomycetota</taxon>
        <taxon>Actinomycetes</taxon>
        <taxon>Mycobacteriales</taxon>
        <taxon>Mycobacteriaceae</taxon>
        <taxon>Mycobacterium</taxon>
    </lineage>
</organism>
<keyword evidence="1" id="KW-1133">Transmembrane helix</keyword>
<dbReference type="EMBL" id="MVHV01000012">
    <property type="protein sequence ID" value="ORA81770.1"/>
    <property type="molecule type" value="Genomic_DNA"/>
</dbReference>
<feature type="transmembrane region" description="Helical" evidence="1">
    <location>
        <begin position="33"/>
        <end position="57"/>
    </location>
</feature>
<evidence type="ECO:0000256" key="1">
    <source>
        <dbReference type="SAM" id="Phobius"/>
    </source>
</evidence>
<keyword evidence="1" id="KW-0472">Membrane</keyword>
<dbReference type="Proteomes" id="UP000243140">
    <property type="component" value="Unassembled WGS sequence"/>
</dbReference>